<protein>
    <submittedName>
        <fullName evidence="1">Mycobacterium terramassiliense ORFan</fullName>
    </submittedName>
</protein>
<evidence type="ECO:0000313" key="2">
    <source>
        <dbReference type="Proteomes" id="UP000241595"/>
    </source>
</evidence>
<accession>A0A2U3N6Z0</accession>
<gene>
    <name evidence="1" type="ORF">MTAB308_639</name>
</gene>
<evidence type="ECO:0000313" key="1">
    <source>
        <dbReference type="EMBL" id="SPM27164.1"/>
    </source>
</evidence>
<name>A0A2U3N6Z0_9MYCO</name>
<proteinExistence type="predicted"/>
<keyword evidence="2" id="KW-1185">Reference proteome</keyword>
<dbReference type="Proteomes" id="UP000241595">
    <property type="component" value="Unassembled WGS sequence"/>
</dbReference>
<reference evidence="1 2" key="1">
    <citation type="submission" date="2017-01" db="EMBL/GenBank/DDBJ databases">
        <authorList>
            <consortium name="Urmite Genomes"/>
        </authorList>
    </citation>
    <scope>NUCLEOTIDE SEQUENCE [LARGE SCALE GENOMIC DNA]</scope>
    <source>
        <strain evidence="1 2">AB308</strain>
    </source>
</reference>
<organism evidence="1 2">
    <name type="scientific">Mycobacterium terramassiliense</name>
    <dbReference type="NCBI Taxonomy" id="1841859"/>
    <lineage>
        <taxon>Bacteria</taxon>
        <taxon>Bacillati</taxon>
        <taxon>Actinomycetota</taxon>
        <taxon>Actinomycetes</taxon>
        <taxon>Mycobacteriales</taxon>
        <taxon>Mycobacteriaceae</taxon>
        <taxon>Mycobacterium</taxon>
    </lineage>
</organism>
<dbReference type="AlphaFoldDB" id="A0A2U3N6Z0"/>
<sequence>MLGYFGLVDDFAARHRDGAITSSPSLTRNLIFSVLFDEPLLINDGHIIASDVIREAIVKPKKSPLRELVETGYIKILTRNQRDLGSLAERMADEGMQPAQALLKRSDYLAFKRTLSGWCETLGDQQADGSYLSFRDWPAYNTSVIFERLALAALSQALSNIDDPDQRLQLKKFGDGFNVLERRNRTTWENEVNRLGAAGELSPKIRKTLLHIANEAYQYSWGCALSTTKAPIKVHTRSPEFLDIDLSLTLDETLDETPKLRPGVTIYVPDLALAVRKVGHNWTRLTEVNQPNRDVYKAKRRYLKMLEQYSTSSAVSDKDMKECADAYSKQLTMHFGGEGVPLMFDLGVTGASMAVPAAIGGAVAGPVGAGIGFGISLVGTLAAHMGGPKFIRRLTLPLNKKWIRSQSDKKSTSTSCFQVNPATAAAFLDGVPAFKQ</sequence>
<dbReference type="EMBL" id="FTRV01000009">
    <property type="protein sequence ID" value="SPM27164.1"/>
    <property type="molecule type" value="Genomic_DNA"/>
</dbReference>